<keyword evidence="4" id="KW-1185">Reference proteome</keyword>
<proteinExistence type="predicted"/>
<feature type="region of interest" description="Disordered" evidence="2">
    <location>
        <begin position="147"/>
        <end position="167"/>
    </location>
</feature>
<feature type="compositionally biased region" description="Polar residues" evidence="2">
    <location>
        <begin position="327"/>
        <end position="348"/>
    </location>
</feature>
<organism evidence="3 4">
    <name type="scientific">Albula goreensis</name>
    <dbReference type="NCBI Taxonomy" id="1534307"/>
    <lineage>
        <taxon>Eukaryota</taxon>
        <taxon>Metazoa</taxon>
        <taxon>Chordata</taxon>
        <taxon>Craniata</taxon>
        <taxon>Vertebrata</taxon>
        <taxon>Euteleostomi</taxon>
        <taxon>Actinopterygii</taxon>
        <taxon>Neopterygii</taxon>
        <taxon>Teleostei</taxon>
        <taxon>Albuliformes</taxon>
        <taxon>Albulidae</taxon>
        <taxon>Albula</taxon>
    </lineage>
</organism>
<feature type="compositionally biased region" description="Low complexity" evidence="2">
    <location>
        <begin position="149"/>
        <end position="160"/>
    </location>
</feature>
<reference evidence="3" key="1">
    <citation type="submission" date="2021-01" db="EMBL/GenBank/DDBJ databases">
        <authorList>
            <person name="Zahm M."/>
            <person name="Roques C."/>
            <person name="Cabau C."/>
            <person name="Klopp C."/>
            <person name="Donnadieu C."/>
            <person name="Jouanno E."/>
            <person name="Lampietro C."/>
            <person name="Louis A."/>
            <person name="Herpin A."/>
            <person name="Echchiki A."/>
            <person name="Berthelot C."/>
            <person name="Parey E."/>
            <person name="Roest-Crollius H."/>
            <person name="Braasch I."/>
            <person name="Postlethwait J."/>
            <person name="Bobe J."/>
            <person name="Montfort J."/>
            <person name="Bouchez O."/>
            <person name="Begum T."/>
            <person name="Mejri S."/>
            <person name="Adams A."/>
            <person name="Chen W.-J."/>
            <person name="Guiguen Y."/>
        </authorList>
    </citation>
    <scope>NUCLEOTIDE SEQUENCE</scope>
    <source>
        <tissue evidence="3">Blood</tissue>
    </source>
</reference>
<evidence type="ECO:0000256" key="1">
    <source>
        <dbReference type="SAM" id="Coils"/>
    </source>
</evidence>
<feature type="region of interest" description="Disordered" evidence="2">
    <location>
        <begin position="247"/>
        <end position="366"/>
    </location>
</feature>
<feature type="compositionally biased region" description="Polar residues" evidence="2">
    <location>
        <begin position="269"/>
        <end position="281"/>
    </location>
</feature>
<accession>A0A8T3E0X5</accession>
<dbReference type="OrthoDB" id="8962540at2759"/>
<protein>
    <submittedName>
        <fullName evidence="3">Uncharacterized protein</fullName>
    </submittedName>
</protein>
<dbReference type="Proteomes" id="UP000829720">
    <property type="component" value="Unassembled WGS sequence"/>
</dbReference>
<dbReference type="EMBL" id="JAERUA010000002">
    <property type="protein sequence ID" value="KAI1902882.1"/>
    <property type="molecule type" value="Genomic_DNA"/>
</dbReference>
<feature type="coiled-coil region" evidence="1">
    <location>
        <begin position="37"/>
        <end position="75"/>
    </location>
</feature>
<evidence type="ECO:0000313" key="3">
    <source>
        <dbReference type="EMBL" id="KAI1902882.1"/>
    </source>
</evidence>
<keyword evidence="1" id="KW-0175">Coiled coil</keyword>
<evidence type="ECO:0000313" key="4">
    <source>
        <dbReference type="Proteomes" id="UP000829720"/>
    </source>
</evidence>
<feature type="compositionally biased region" description="Low complexity" evidence="2">
    <location>
        <begin position="298"/>
        <end position="320"/>
    </location>
</feature>
<evidence type="ECO:0000256" key="2">
    <source>
        <dbReference type="SAM" id="MobiDB-lite"/>
    </source>
</evidence>
<dbReference type="AlphaFoldDB" id="A0A8T3E0X5"/>
<sequence>MGKDGGGSGGGRSANSFILSSKRAASCRYRGEQGREIEKLRAALEAERSKSRQAQRKLAEELRRLRETGERERRKELHDLTCRHEQEKALELLRLREALGKEREAEVRWLLRRKGEEIRAYGSGLEKERESARRQARELQRQLARELIGKSSEGSSSSSCRNRRGSKVEPGCLSNLKTYRLLEQLLQTLRWEADGEQAALVGRLAEELELEKSLFLRHVVEAHGQAKLEERGGGRQRSMSCTHLLARPAMKADPDSTTNASGGHRVSRSRSLPQKSRSVSPATRKRSRRELVPPIHCSSPVKEASFSSASSESRSTQTSPTEGWPSALQNSVTESAVLNESTPSTKCSLSDVESMVSPLPLSLLTT</sequence>
<name>A0A8T3E0X5_9TELE</name>
<gene>
    <name evidence="3" type="ORF">AGOR_G00020880</name>
</gene>
<comment type="caution">
    <text evidence="3">The sequence shown here is derived from an EMBL/GenBank/DDBJ whole genome shotgun (WGS) entry which is preliminary data.</text>
</comment>